<proteinExistence type="predicted"/>
<organism evidence="2 3">
    <name type="scientific">Acetobacter oeni</name>
    <dbReference type="NCBI Taxonomy" id="304077"/>
    <lineage>
        <taxon>Bacteria</taxon>
        <taxon>Pseudomonadati</taxon>
        <taxon>Pseudomonadota</taxon>
        <taxon>Alphaproteobacteria</taxon>
        <taxon>Acetobacterales</taxon>
        <taxon>Acetobacteraceae</taxon>
        <taxon>Acetobacter</taxon>
    </lineage>
</organism>
<feature type="region of interest" description="Disordered" evidence="1">
    <location>
        <begin position="150"/>
        <end position="190"/>
    </location>
</feature>
<gene>
    <name evidence="2" type="ORF">AOE01nite_11760</name>
</gene>
<dbReference type="EMBL" id="BJYG01000012">
    <property type="protein sequence ID" value="GEN62952.1"/>
    <property type="molecule type" value="Genomic_DNA"/>
</dbReference>
<comment type="caution">
    <text evidence="2">The sequence shown here is derived from an EMBL/GenBank/DDBJ whole genome shotgun (WGS) entry which is preliminary data.</text>
</comment>
<reference evidence="2 3" key="1">
    <citation type="submission" date="2019-07" db="EMBL/GenBank/DDBJ databases">
        <title>Whole genome shotgun sequence of Acetobacter oeni NBRC 105207.</title>
        <authorList>
            <person name="Hosoyama A."/>
            <person name="Uohara A."/>
            <person name="Ohji S."/>
            <person name="Ichikawa N."/>
        </authorList>
    </citation>
    <scope>NUCLEOTIDE SEQUENCE [LARGE SCALE GENOMIC DNA]</scope>
    <source>
        <strain evidence="2 3">NBRC 105207</strain>
    </source>
</reference>
<evidence type="ECO:0000313" key="2">
    <source>
        <dbReference type="EMBL" id="GEN62952.1"/>
    </source>
</evidence>
<dbReference type="Proteomes" id="UP000321746">
    <property type="component" value="Unassembled WGS sequence"/>
</dbReference>
<dbReference type="Pfam" id="PF02620">
    <property type="entry name" value="YceD"/>
    <property type="match status" value="1"/>
</dbReference>
<evidence type="ECO:0000256" key="1">
    <source>
        <dbReference type="SAM" id="MobiDB-lite"/>
    </source>
</evidence>
<name>A0A511XJ33_9PROT</name>
<dbReference type="InterPro" id="IPR003772">
    <property type="entry name" value="YceD"/>
</dbReference>
<evidence type="ECO:0000313" key="3">
    <source>
        <dbReference type="Proteomes" id="UP000321746"/>
    </source>
</evidence>
<sequence>MTDARPPEFSRPVLLRSLRDARQDTPREITVEATSAECARVARRLDIPAVASLTCRYRLSPQPRGAIMAEGALTARLMQTCVMTLDDFEDVIAERFVIRFVPVSEFREDQSGDYEGIDEIPYDGDSVDLGEAAVEQLALDLDPYPRRPGVGYPAGVTADKDLSPDTVSSLPDEPVRRPFAGLAQLKRPKK</sequence>
<protein>
    <submittedName>
        <fullName evidence="2">Phosphodiesterase</fullName>
    </submittedName>
</protein>
<dbReference type="AlphaFoldDB" id="A0A511XJ33"/>
<accession>A0A511XJ33</accession>
<dbReference type="RefSeq" id="WP_146887062.1">
    <property type="nucleotide sequence ID" value="NZ_BJYG01000012.1"/>
</dbReference>
<dbReference type="OrthoDB" id="8443793at2"/>
<keyword evidence="3" id="KW-1185">Reference proteome</keyword>